<keyword evidence="1 4" id="KW-0378">Hydrolase</keyword>
<dbReference type="SUPFAM" id="SSF56601">
    <property type="entry name" value="beta-lactamase/transpeptidase-like"/>
    <property type="match status" value="1"/>
</dbReference>
<reference evidence="5" key="1">
    <citation type="journal article" date="2019" name="Int. J. Syst. Evol. Microbiol.">
        <title>The Global Catalogue of Microorganisms (GCM) 10K type strain sequencing project: providing services to taxonomists for standard genome sequencing and annotation.</title>
        <authorList>
            <consortium name="The Broad Institute Genomics Platform"/>
            <consortium name="The Broad Institute Genome Sequencing Center for Infectious Disease"/>
            <person name="Wu L."/>
            <person name="Ma J."/>
        </authorList>
    </citation>
    <scope>NUCLEOTIDE SEQUENCE [LARGE SCALE GENOMIC DNA]</scope>
    <source>
        <strain evidence="5">CCUG 54950</strain>
    </source>
</reference>
<gene>
    <name evidence="4" type="ORF">ACFSC9_03290</name>
</gene>
<dbReference type="InterPro" id="IPR001466">
    <property type="entry name" value="Beta-lactam-related"/>
</dbReference>
<dbReference type="GO" id="GO:0016787">
    <property type="term" value="F:hydrolase activity"/>
    <property type="evidence" value="ECO:0007669"/>
    <property type="project" value="UniProtKB-KW"/>
</dbReference>
<dbReference type="RefSeq" id="WP_347324189.1">
    <property type="nucleotide sequence ID" value="NZ_JBCGUH010000003.1"/>
</dbReference>
<protein>
    <submittedName>
        <fullName evidence="4">Serine hydrolase domain-containing protein</fullName>
        <ecNumber evidence="4">3.-.-.-</ecNumber>
    </submittedName>
</protein>
<dbReference type="EMBL" id="JBHUEH010000010">
    <property type="protein sequence ID" value="MFD1884536.1"/>
    <property type="molecule type" value="Genomic_DNA"/>
</dbReference>
<evidence type="ECO:0000256" key="1">
    <source>
        <dbReference type="ARBA" id="ARBA00022801"/>
    </source>
</evidence>
<keyword evidence="5" id="KW-1185">Reference proteome</keyword>
<accession>A0ABW4REF6</accession>
<feature type="domain" description="Beta-lactamase-related" evidence="3">
    <location>
        <begin position="36"/>
        <end position="421"/>
    </location>
</feature>
<dbReference type="Gene3D" id="3.40.710.10">
    <property type="entry name" value="DD-peptidase/beta-lactamase superfamily"/>
    <property type="match status" value="1"/>
</dbReference>
<sequence length="446" mass="48463">MKHSPVANVQINYPISTESAIANLERDPIWHPLRQAIHEGIIPGAVAAVSCGDQSYYYAGGWAADTPTLRIPATIDTIYDCASLTKITVTLPLIFILVQRGIVNLDDPASRYVPELQHGAHATITIRQLLAHTSGLPSIVDCYSRSWTMKEAIRHMCQLELQSSPGSQRAYSDPGFILLGWLFETVSGMSLAAGAQQLLWEPLHMQNSIFCPPASRIAHIAATEYDTVRADWLRGIVHDENARQLGGIVGHAGLFATASDLLQYGQSWRAGVNGGHCKWLAPAKTAGTAEQRAADHAAIQPTMEHLHSQPTCTASHSTLLTTNSADGDGPLPANRASQQLRSSEQSDSIKLLRSAIQRQTPALPDTHRGLGWVLHGDEADVSGGLLSAAAFGHTGFTGTSLYVDPQLELVIVLLTNRVHYGRQQSIQQLRRDFHSAIAAYRRAHIK</sequence>
<dbReference type="InterPro" id="IPR012338">
    <property type="entry name" value="Beta-lactam/transpept-like"/>
</dbReference>
<dbReference type="PANTHER" id="PTHR43283:SF11">
    <property type="entry name" value="BETA-LACTAMASE-RELATED DOMAIN-CONTAINING PROTEIN"/>
    <property type="match status" value="1"/>
</dbReference>
<evidence type="ECO:0000256" key="2">
    <source>
        <dbReference type="SAM" id="MobiDB-lite"/>
    </source>
</evidence>
<dbReference type="PANTHER" id="PTHR43283">
    <property type="entry name" value="BETA-LACTAMASE-RELATED"/>
    <property type="match status" value="1"/>
</dbReference>
<evidence type="ECO:0000313" key="4">
    <source>
        <dbReference type="EMBL" id="MFD1884536.1"/>
    </source>
</evidence>
<proteinExistence type="predicted"/>
<name>A0ABW4REF6_9BACL</name>
<dbReference type="EC" id="3.-.-.-" evidence="4"/>
<evidence type="ECO:0000313" key="5">
    <source>
        <dbReference type="Proteomes" id="UP001597233"/>
    </source>
</evidence>
<comment type="caution">
    <text evidence="4">The sequence shown here is derived from an EMBL/GenBank/DDBJ whole genome shotgun (WGS) entry which is preliminary data.</text>
</comment>
<dbReference type="Proteomes" id="UP001597233">
    <property type="component" value="Unassembled WGS sequence"/>
</dbReference>
<organism evidence="4 5">
    <name type="scientific">Paenibacillus wenxiniae</name>
    <dbReference type="NCBI Taxonomy" id="1636843"/>
    <lineage>
        <taxon>Bacteria</taxon>
        <taxon>Bacillati</taxon>
        <taxon>Bacillota</taxon>
        <taxon>Bacilli</taxon>
        <taxon>Bacillales</taxon>
        <taxon>Paenibacillaceae</taxon>
        <taxon>Paenibacillus</taxon>
    </lineage>
</organism>
<feature type="compositionally biased region" description="Polar residues" evidence="2">
    <location>
        <begin position="335"/>
        <end position="344"/>
    </location>
</feature>
<evidence type="ECO:0000259" key="3">
    <source>
        <dbReference type="Pfam" id="PF00144"/>
    </source>
</evidence>
<dbReference type="Pfam" id="PF00144">
    <property type="entry name" value="Beta-lactamase"/>
    <property type="match status" value="1"/>
</dbReference>
<feature type="region of interest" description="Disordered" evidence="2">
    <location>
        <begin position="319"/>
        <end position="344"/>
    </location>
</feature>
<dbReference type="InterPro" id="IPR050789">
    <property type="entry name" value="Diverse_Enzym_Activities"/>
</dbReference>